<protein>
    <submittedName>
        <fullName evidence="2">Ig-like domain-containing protein</fullName>
    </submittedName>
</protein>
<feature type="chain" id="PRO_5046744309" evidence="1">
    <location>
        <begin position="39"/>
        <end position="525"/>
    </location>
</feature>
<reference evidence="2 3" key="1">
    <citation type="submission" date="2023-06" db="EMBL/GenBank/DDBJ databases">
        <title>Cellulomonas sp. MW4 Whole genome sequence.</title>
        <authorList>
            <person name="Park S."/>
        </authorList>
    </citation>
    <scope>NUCLEOTIDE SEQUENCE [LARGE SCALE GENOMIC DNA]</scope>
    <source>
        <strain evidence="2 3">MW4</strain>
    </source>
</reference>
<gene>
    <name evidence="2" type="ORF">QRT04_13015</name>
</gene>
<name>A0ABT7SJX3_9CELL</name>
<dbReference type="Gene3D" id="2.60.40.10">
    <property type="entry name" value="Immunoglobulins"/>
    <property type="match status" value="1"/>
</dbReference>
<evidence type="ECO:0000313" key="2">
    <source>
        <dbReference type="EMBL" id="MDM7855854.1"/>
    </source>
</evidence>
<sequence>MTPRATAPNPSRRRLAVGAFTAAGLAAAALVGASPASAVDPVITGHVEAPGIASPFALVLAYVPGARGIDYVSDAPVGADGTFELDGVTPGTSYQILYTDLYGTYASGYYTSKHTLAPTVSGATLVAAGTTGLELDLAGAVAVKGSYVVPEDVSVDVDGPYLLEPSTGRPMGATIAETGNGPYTLGGATQGVKYDVVLSTYDVEDSLDGYFYAGPYRGLTLDHAHAVQVTGGSKGVDLYYVTATATAAPTVSGTAKVGSTLTTTAGTWDQDGVASYQWLRNGAVITGATASTYTLVGADYGTKVASRVTFTPSTAGHGPAQATSVASATVAAAAAPVLKTAPTISGTVASNAKLTASAGTWSLSGVTASYQWLRNGKAISGATAKTYAVSTVDVGKRLSVRITAHVLGHTSASATSAATKAVVRGKATVTETLSTTKAKAGATVKVTVRVKATGLASPVGKVTVKVGTKTVTKAVKSSAKGRVTLTLPRLSTKATYKVTATFTPSGTTAKVLKTSTSSVSKLRIV</sequence>
<dbReference type="Proteomes" id="UP001529338">
    <property type="component" value="Unassembled WGS sequence"/>
</dbReference>
<evidence type="ECO:0000256" key="1">
    <source>
        <dbReference type="SAM" id="SignalP"/>
    </source>
</evidence>
<dbReference type="RefSeq" id="WP_289455879.1">
    <property type="nucleotide sequence ID" value="NZ_JAUCGQ010000002.1"/>
</dbReference>
<organism evidence="2 3">
    <name type="scientific">Cellulomonas alba</name>
    <dbReference type="NCBI Taxonomy" id="3053467"/>
    <lineage>
        <taxon>Bacteria</taxon>
        <taxon>Bacillati</taxon>
        <taxon>Actinomycetota</taxon>
        <taxon>Actinomycetes</taxon>
        <taxon>Micrococcales</taxon>
        <taxon>Cellulomonadaceae</taxon>
        <taxon>Cellulomonas</taxon>
    </lineage>
</organism>
<keyword evidence="3" id="KW-1185">Reference proteome</keyword>
<evidence type="ECO:0000313" key="3">
    <source>
        <dbReference type="Proteomes" id="UP001529338"/>
    </source>
</evidence>
<accession>A0ABT7SJX3</accession>
<dbReference type="EMBL" id="JAUCGQ010000002">
    <property type="protein sequence ID" value="MDM7855854.1"/>
    <property type="molecule type" value="Genomic_DNA"/>
</dbReference>
<dbReference type="InterPro" id="IPR006311">
    <property type="entry name" value="TAT_signal"/>
</dbReference>
<feature type="signal peptide" evidence="1">
    <location>
        <begin position="1"/>
        <end position="38"/>
    </location>
</feature>
<dbReference type="PROSITE" id="PS51318">
    <property type="entry name" value="TAT"/>
    <property type="match status" value="1"/>
</dbReference>
<dbReference type="InterPro" id="IPR013783">
    <property type="entry name" value="Ig-like_fold"/>
</dbReference>
<dbReference type="Gene3D" id="2.60.40.2700">
    <property type="match status" value="2"/>
</dbReference>
<comment type="caution">
    <text evidence="2">The sequence shown here is derived from an EMBL/GenBank/DDBJ whole genome shotgun (WGS) entry which is preliminary data.</text>
</comment>
<keyword evidence="1" id="KW-0732">Signal</keyword>
<proteinExistence type="predicted"/>